<name>A0A5C3MHR2_9AGAR</name>
<proteinExistence type="predicted"/>
<protein>
    <submittedName>
        <fullName evidence="1">Uncharacterized protein</fullName>
    </submittedName>
</protein>
<dbReference type="Proteomes" id="UP000308652">
    <property type="component" value="Unassembled WGS sequence"/>
</dbReference>
<evidence type="ECO:0000313" key="2">
    <source>
        <dbReference type="Proteomes" id="UP000308652"/>
    </source>
</evidence>
<organism evidence="1 2">
    <name type="scientific">Crucibulum laeve</name>
    <dbReference type="NCBI Taxonomy" id="68775"/>
    <lineage>
        <taxon>Eukaryota</taxon>
        <taxon>Fungi</taxon>
        <taxon>Dikarya</taxon>
        <taxon>Basidiomycota</taxon>
        <taxon>Agaricomycotina</taxon>
        <taxon>Agaricomycetes</taxon>
        <taxon>Agaricomycetidae</taxon>
        <taxon>Agaricales</taxon>
        <taxon>Agaricineae</taxon>
        <taxon>Nidulariaceae</taxon>
        <taxon>Crucibulum</taxon>
    </lineage>
</organism>
<gene>
    <name evidence="1" type="ORF">BDQ12DRAFT_717608</name>
</gene>
<evidence type="ECO:0000313" key="1">
    <source>
        <dbReference type="EMBL" id="TFK44457.1"/>
    </source>
</evidence>
<dbReference type="OrthoDB" id="2894188at2759"/>
<sequence length="181" mass="20217">MSTIAEPSAIVASPFADGSIPSDLQAQVVHIRTCLTTWLKAMEDCRKKVPGSAERLDVAMKSLVDLEVDAPYAFTPAPPYKFRRVLLSCTKCFWIALVLSLTPDEKKEMEQRLALVPPFGARVPQFDGQKCIQEPGSLNEREYEGLMRTVHLVAIGMVPKEVGKIWREIGEVGVQTWEEED</sequence>
<dbReference type="STRING" id="68775.A0A5C3MHR2"/>
<dbReference type="AlphaFoldDB" id="A0A5C3MHR2"/>
<reference evidence="1 2" key="1">
    <citation type="journal article" date="2019" name="Nat. Ecol. Evol.">
        <title>Megaphylogeny resolves global patterns of mushroom evolution.</title>
        <authorList>
            <person name="Varga T."/>
            <person name="Krizsan K."/>
            <person name="Foldi C."/>
            <person name="Dima B."/>
            <person name="Sanchez-Garcia M."/>
            <person name="Sanchez-Ramirez S."/>
            <person name="Szollosi G.J."/>
            <person name="Szarkandi J.G."/>
            <person name="Papp V."/>
            <person name="Albert L."/>
            <person name="Andreopoulos W."/>
            <person name="Angelini C."/>
            <person name="Antonin V."/>
            <person name="Barry K.W."/>
            <person name="Bougher N.L."/>
            <person name="Buchanan P."/>
            <person name="Buyck B."/>
            <person name="Bense V."/>
            <person name="Catcheside P."/>
            <person name="Chovatia M."/>
            <person name="Cooper J."/>
            <person name="Damon W."/>
            <person name="Desjardin D."/>
            <person name="Finy P."/>
            <person name="Geml J."/>
            <person name="Haridas S."/>
            <person name="Hughes K."/>
            <person name="Justo A."/>
            <person name="Karasinski D."/>
            <person name="Kautmanova I."/>
            <person name="Kiss B."/>
            <person name="Kocsube S."/>
            <person name="Kotiranta H."/>
            <person name="LaButti K.M."/>
            <person name="Lechner B.E."/>
            <person name="Liimatainen K."/>
            <person name="Lipzen A."/>
            <person name="Lukacs Z."/>
            <person name="Mihaltcheva S."/>
            <person name="Morgado L.N."/>
            <person name="Niskanen T."/>
            <person name="Noordeloos M.E."/>
            <person name="Ohm R.A."/>
            <person name="Ortiz-Santana B."/>
            <person name="Ovrebo C."/>
            <person name="Racz N."/>
            <person name="Riley R."/>
            <person name="Savchenko A."/>
            <person name="Shiryaev A."/>
            <person name="Soop K."/>
            <person name="Spirin V."/>
            <person name="Szebenyi C."/>
            <person name="Tomsovsky M."/>
            <person name="Tulloss R.E."/>
            <person name="Uehling J."/>
            <person name="Grigoriev I.V."/>
            <person name="Vagvolgyi C."/>
            <person name="Papp T."/>
            <person name="Martin F.M."/>
            <person name="Miettinen O."/>
            <person name="Hibbett D.S."/>
            <person name="Nagy L.G."/>
        </authorList>
    </citation>
    <scope>NUCLEOTIDE SEQUENCE [LARGE SCALE GENOMIC DNA]</scope>
    <source>
        <strain evidence="1 2">CBS 166.37</strain>
    </source>
</reference>
<dbReference type="EMBL" id="ML213590">
    <property type="protein sequence ID" value="TFK44457.1"/>
    <property type="molecule type" value="Genomic_DNA"/>
</dbReference>
<accession>A0A5C3MHR2</accession>
<keyword evidence="2" id="KW-1185">Reference proteome</keyword>